<evidence type="ECO:0000259" key="4">
    <source>
        <dbReference type="Pfam" id="PF00561"/>
    </source>
</evidence>
<evidence type="ECO:0000313" key="5">
    <source>
        <dbReference type="EMBL" id="MBN7796846.1"/>
    </source>
</evidence>
<dbReference type="GO" id="GO:0008233">
    <property type="term" value="F:peptidase activity"/>
    <property type="evidence" value="ECO:0007669"/>
    <property type="project" value="InterPro"/>
</dbReference>
<dbReference type="AlphaFoldDB" id="A0A939IK09"/>
<dbReference type="PRINTS" id="PR00793">
    <property type="entry name" value="PROAMNOPTASE"/>
</dbReference>
<feature type="signal peptide" evidence="3">
    <location>
        <begin position="1"/>
        <end position="23"/>
    </location>
</feature>
<accession>A0A939IK09</accession>
<keyword evidence="2 5" id="KW-0378">Hydrolase</keyword>
<sequence>MTKRIIKTLAALTVLILIALSSAAGTAYFLIDTGKQMNRNSLWLDIDNGAIDESRYLTLGGVQQFVRIRGRDLNNPILVDLHGGPGSAFTPFTHRVLAPLTEYFTLVEWDQRGAGRSYGDEAMARATDFERMVADTVELLEYVTLRFEQPRVVLVGHSWGTNLGLKVIAQRPDLVSAYVGVGQALGWKSGFDESLRLMKEAARGAGDSETLQALESVPPWPEDPELGADHVATIQRHLSRFGASIHALRDPQDGLHSHLMLDTILSPDLSMGELYKKFFPDPMSPANEALLVDLYDYEITYPDEYVFEVPVFIFQGEHDWQTPTTLIKEWFKQVRAPVKEYVAFEDSAHYVVNEEPGKYLYSLVAKVRPLAVRAAVEGQ</sequence>
<dbReference type="Gene3D" id="3.40.50.1820">
    <property type="entry name" value="alpha/beta hydrolase"/>
    <property type="match status" value="1"/>
</dbReference>
<name>A0A939IK09_9GAMM</name>
<dbReference type="EMBL" id="JAFKCZ010000006">
    <property type="protein sequence ID" value="MBN7796846.1"/>
    <property type="molecule type" value="Genomic_DNA"/>
</dbReference>
<evidence type="ECO:0000313" key="6">
    <source>
        <dbReference type="Proteomes" id="UP000664303"/>
    </source>
</evidence>
<evidence type="ECO:0000256" key="3">
    <source>
        <dbReference type="SAM" id="SignalP"/>
    </source>
</evidence>
<dbReference type="Pfam" id="PF00561">
    <property type="entry name" value="Abhydrolase_1"/>
    <property type="match status" value="1"/>
</dbReference>
<dbReference type="InterPro" id="IPR002410">
    <property type="entry name" value="Peptidase_S33"/>
</dbReference>
<feature type="domain" description="AB hydrolase-1" evidence="4">
    <location>
        <begin position="76"/>
        <end position="355"/>
    </location>
</feature>
<comment type="similarity">
    <text evidence="1">Belongs to the peptidase S33 family.</text>
</comment>
<comment type="caution">
    <text evidence="5">The sequence shown here is derived from an EMBL/GenBank/DDBJ whole genome shotgun (WGS) entry which is preliminary data.</text>
</comment>
<dbReference type="InterPro" id="IPR000073">
    <property type="entry name" value="AB_hydrolase_1"/>
</dbReference>
<dbReference type="Proteomes" id="UP000664303">
    <property type="component" value="Unassembled WGS sequence"/>
</dbReference>
<protein>
    <submittedName>
        <fullName evidence="5">Alpha/beta hydrolase</fullName>
    </submittedName>
</protein>
<dbReference type="SUPFAM" id="SSF53474">
    <property type="entry name" value="alpha/beta-Hydrolases"/>
    <property type="match status" value="1"/>
</dbReference>
<reference evidence="5" key="1">
    <citation type="submission" date="2021-02" db="EMBL/GenBank/DDBJ databases">
        <title>PHA producing bacteria isolated from coastal sediment in Guangdong, Shenzhen.</title>
        <authorList>
            <person name="Zheng W."/>
            <person name="Yu S."/>
            <person name="Huang Y."/>
        </authorList>
    </citation>
    <scope>NUCLEOTIDE SEQUENCE</scope>
    <source>
        <strain evidence="5">TN14-10</strain>
    </source>
</reference>
<dbReference type="RefSeq" id="WP_206560288.1">
    <property type="nucleotide sequence ID" value="NZ_JAFKCZ010000006.1"/>
</dbReference>
<gene>
    <name evidence="5" type="ORF">JYP50_09600</name>
</gene>
<proteinExistence type="inferred from homology"/>
<keyword evidence="3" id="KW-0732">Signal</keyword>
<dbReference type="InterPro" id="IPR029058">
    <property type="entry name" value="AB_hydrolase_fold"/>
</dbReference>
<dbReference type="GO" id="GO:0006508">
    <property type="term" value="P:proteolysis"/>
    <property type="evidence" value="ECO:0007669"/>
    <property type="project" value="InterPro"/>
</dbReference>
<evidence type="ECO:0000256" key="1">
    <source>
        <dbReference type="ARBA" id="ARBA00010088"/>
    </source>
</evidence>
<dbReference type="PANTHER" id="PTHR43329">
    <property type="entry name" value="EPOXIDE HYDROLASE"/>
    <property type="match status" value="1"/>
</dbReference>
<evidence type="ECO:0000256" key="2">
    <source>
        <dbReference type="ARBA" id="ARBA00022801"/>
    </source>
</evidence>
<organism evidence="5 6">
    <name type="scientific">Parahaliea mediterranea</name>
    <dbReference type="NCBI Taxonomy" id="651086"/>
    <lineage>
        <taxon>Bacteria</taxon>
        <taxon>Pseudomonadati</taxon>
        <taxon>Pseudomonadota</taxon>
        <taxon>Gammaproteobacteria</taxon>
        <taxon>Cellvibrionales</taxon>
        <taxon>Halieaceae</taxon>
        <taxon>Parahaliea</taxon>
    </lineage>
</organism>
<keyword evidence="6" id="KW-1185">Reference proteome</keyword>
<feature type="chain" id="PRO_5037083058" evidence="3">
    <location>
        <begin position="24"/>
        <end position="379"/>
    </location>
</feature>